<dbReference type="SMART" id="SM00861">
    <property type="entry name" value="Transket_pyr"/>
    <property type="match status" value="1"/>
</dbReference>
<protein>
    <recommendedName>
        <fullName evidence="4">Transketolase-like pyrimidine-binding domain-containing protein</fullName>
    </recommendedName>
</protein>
<evidence type="ECO:0000313" key="5">
    <source>
        <dbReference type="EMBL" id="SVA00858.1"/>
    </source>
</evidence>
<dbReference type="InterPro" id="IPR005475">
    <property type="entry name" value="Transketolase-like_Pyr-bd"/>
</dbReference>
<dbReference type="SUPFAM" id="SSF52518">
    <property type="entry name" value="Thiamin diphosphate-binding fold (THDP-binding)"/>
    <property type="match status" value="1"/>
</dbReference>
<dbReference type="PANTHER" id="PTHR43257">
    <property type="entry name" value="PYRUVATE DEHYDROGENASE E1 COMPONENT BETA SUBUNIT"/>
    <property type="match status" value="1"/>
</dbReference>
<gene>
    <name evidence="5" type="ORF">METZ01_LOCUS53712</name>
</gene>
<dbReference type="NCBIfam" id="NF006667">
    <property type="entry name" value="PRK09212.1"/>
    <property type="match status" value="1"/>
</dbReference>
<feature type="domain" description="Transketolase-like pyrimidine-binding" evidence="4">
    <location>
        <begin position="4"/>
        <end position="179"/>
    </location>
</feature>
<dbReference type="InterPro" id="IPR029061">
    <property type="entry name" value="THDP-binding"/>
</dbReference>
<dbReference type="PANTHER" id="PTHR43257:SF2">
    <property type="entry name" value="PYRUVATE DEHYDROGENASE E1 COMPONENT SUBUNIT BETA"/>
    <property type="match status" value="1"/>
</dbReference>
<dbReference type="FunFam" id="3.40.50.970:FF:000001">
    <property type="entry name" value="Pyruvate dehydrogenase E1 beta subunit"/>
    <property type="match status" value="1"/>
</dbReference>
<dbReference type="InterPro" id="IPR033248">
    <property type="entry name" value="Transketolase_C"/>
</dbReference>
<dbReference type="SUPFAM" id="SSF52922">
    <property type="entry name" value="TK C-terminal domain-like"/>
    <property type="match status" value="1"/>
</dbReference>
<dbReference type="AlphaFoldDB" id="A0A381SC27"/>
<dbReference type="FunFam" id="3.40.50.920:FF:000001">
    <property type="entry name" value="Pyruvate dehydrogenase E1 beta subunit"/>
    <property type="match status" value="1"/>
</dbReference>
<dbReference type="Gene3D" id="3.40.50.970">
    <property type="match status" value="1"/>
</dbReference>
<evidence type="ECO:0000259" key="4">
    <source>
        <dbReference type="SMART" id="SM00861"/>
    </source>
</evidence>
<accession>A0A381SC27</accession>
<name>A0A381SC27_9ZZZZ</name>
<dbReference type="InterPro" id="IPR009014">
    <property type="entry name" value="Transketo_C/PFOR_II"/>
</dbReference>
<keyword evidence="2" id="KW-0560">Oxidoreductase</keyword>
<dbReference type="GO" id="GO:0016491">
    <property type="term" value="F:oxidoreductase activity"/>
    <property type="evidence" value="ECO:0007669"/>
    <property type="project" value="UniProtKB-KW"/>
</dbReference>
<reference evidence="5" key="1">
    <citation type="submission" date="2018-05" db="EMBL/GenBank/DDBJ databases">
        <authorList>
            <person name="Lanie J.A."/>
            <person name="Ng W.-L."/>
            <person name="Kazmierczak K.M."/>
            <person name="Andrzejewski T.M."/>
            <person name="Davidsen T.M."/>
            <person name="Wayne K.J."/>
            <person name="Tettelin H."/>
            <person name="Glass J.I."/>
            <person name="Rusch D."/>
            <person name="Podicherti R."/>
            <person name="Tsui H.-C.T."/>
            <person name="Winkler M.E."/>
        </authorList>
    </citation>
    <scope>NUCLEOTIDE SEQUENCE</scope>
</reference>
<dbReference type="Gene3D" id="3.40.50.920">
    <property type="match status" value="1"/>
</dbReference>
<keyword evidence="3" id="KW-0786">Thiamine pyrophosphate</keyword>
<organism evidence="5">
    <name type="scientific">marine metagenome</name>
    <dbReference type="NCBI Taxonomy" id="408172"/>
    <lineage>
        <taxon>unclassified sequences</taxon>
        <taxon>metagenomes</taxon>
        <taxon>ecological metagenomes</taxon>
    </lineage>
</organism>
<evidence type="ECO:0000256" key="3">
    <source>
        <dbReference type="ARBA" id="ARBA00023052"/>
    </source>
</evidence>
<proteinExistence type="predicted"/>
<dbReference type="Pfam" id="PF02779">
    <property type="entry name" value="Transket_pyr"/>
    <property type="match status" value="1"/>
</dbReference>
<evidence type="ECO:0000256" key="1">
    <source>
        <dbReference type="ARBA" id="ARBA00001964"/>
    </source>
</evidence>
<evidence type="ECO:0000256" key="2">
    <source>
        <dbReference type="ARBA" id="ARBA00023002"/>
    </source>
</evidence>
<dbReference type="Pfam" id="PF02780">
    <property type="entry name" value="Transketolase_C"/>
    <property type="match status" value="1"/>
</dbReference>
<sequence>MTEMILRDAVAKALREALDTDDRTFLMGEDIGAYGGPYAVTRGFLEDYGEDRIRDTPIAEAVFVGAGAGAAMIGMRPIVEIMTINFSLVAMDQIVNHAAKLSYMSNGQLSVPLIIRTVTGGGGQLAATHSQSFENWYASIPGLRVVVPATPQDALGLFRTCRKDNNPVIFAEHSLLYRVRGEVPEEYYEIPLGQARIARPGEDVTIVSYSGMVRVAEEAAEKLEELGISAEVIDLRTLSPLDLETVVESVKKTNRAVVVEETWKTGGFSGTIASNIQEAAFDDLDGPVLRINGPDVPAPYARNIEQAMIPSADWVVESVTYNFGL</sequence>
<dbReference type="CDD" id="cd07036">
    <property type="entry name" value="TPP_PYR_E1-PDHc-beta_like"/>
    <property type="match status" value="1"/>
</dbReference>
<dbReference type="EMBL" id="UINC01002844">
    <property type="protein sequence ID" value="SVA00858.1"/>
    <property type="molecule type" value="Genomic_DNA"/>
</dbReference>
<comment type="cofactor">
    <cofactor evidence="1">
        <name>thiamine diphosphate</name>
        <dbReference type="ChEBI" id="CHEBI:58937"/>
    </cofactor>
</comment>